<organism evidence="2 3">
    <name type="scientific">Paraurantiacibacter namhicola</name>
    <dbReference type="NCBI Taxonomy" id="645517"/>
    <lineage>
        <taxon>Bacteria</taxon>
        <taxon>Pseudomonadati</taxon>
        <taxon>Pseudomonadota</taxon>
        <taxon>Alphaproteobacteria</taxon>
        <taxon>Sphingomonadales</taxon>
        <taxon>Erythrobacteraceae</taxon>
        <taxon>Paraurantiacibacter</taxon>
    </lineage>
</organism>
<feature type="compositionally biased region" description="Basic and acidic residues" evidence="1">
    <location>
        <begin position="123"/>
        <end position="135"/>
    </location>
</feature>
<dbReference type="KEGG" id="anh:A6F65_01561"/>
<dbReference type="EMBL" id="CP016545">
    <property type="protein sequence ID" value="ANU07861.1"/>
    <property type="molecule type" value="Genomic_DNA"/>
</dbReference>
<evidence type="ECO:0000313" key="3">
    <source>
        <dbReference type="Proteomes" id="UP000092698"/>
    </source>
</evidence>
<keyword evidence="3" id="KW-1185">Reference proteome</keyword>
<reference evidence="2 3" key="1">
    <citation type="submission" date="2016-07" db="EMBL/GenBank/DDBJ databases">
        <title>Complete genome sequence of Altererythrobacter namhicola JCM 16345T, containing esterase-encoding genes.</title>
        <authorList>
            <person name="Cheng H."/>
            <person name="Wu Y.-H."/>
            <person name="Jian S.-L."/>
            <person name="Huo Y.-Y."/>
            <person name="Wang C.-S."/>
            <person name="Xu X.-W."/>
        </authorList>
    </citation>
    <scope>NUCLEOTIDE SEQUENCE [LARGE SCALE GENOMIC DNA]</scope>
    <source>
        <strain evidence="2 3">JCM 16345</strain>
    </source>
</reference>
<dbReference type="AlphaFoldDB" id="A0A1C7D970"/>
<name>A0A1C7D970_9SPHN</name>
<gene>
    <name evidence="2" type="ORF">A6F65_01561</name>
</gene>
<feature type="compositionally biased region" description="Polar residues" evidence="1">
    <location>
        <begin position="79"/>
        <end position="88"/>
    </location>
</feature>
<evidence type="ECO:0000256" key="1">
    <source>
        <dbReference type="SAM" id="MobiDB-lite"/>
    </source>
</evidence>
<protein>
    <submittedName>
        <fullName evidence="2">Uncharacterized protein</fullName>
    </submittedName>
</protein>
<accession>A0A1C7D970</accession>
<proteinExistence type="predicted"/>
<dbReference type="Proteomes" id="UP000092698">
    <property type="component" value="Chromosome"/>
</dbReference>
<sequence>MAKARTQAINFKMYRHFAVVTLVATFVLVMFADGANSEAEEGVQLAKAEPAELQQEQARSEPVPPAEPVASGGWGTEGPASTQPTAVSAASGRHLFRGDQAGGMAIVPELQGKTRAEQNAISERLERDSKRRSGS</sequence>
<evidence type="ECO:0000313" key="2">
    <source>
        <dbReference type="EMBL" id="ANU07861.1"/>
    </source>
</evidence>
<dbReference type="RefSeq" id="WP_067787439.1">
    <property type="nucleotide sequence ID" value="NZ_CP016545.1"/>
</dbReference>
<feature type="region of interest" description="Disordered" evidence="1">
    <location>
        <begin position="39"/>
        <end position="135"/>
    </location>
</feature>